<organism evidence="1 2">
    <name type="scientific">Actinoplanes subglobosus</name>
    <dbReference type="NCBI Taxonomy" id="1547892"/>
    <lineage>
        <taxon>Bacteria</taxon>
        <taxon>Bacillati</taxon>
        <taxon>Actinomycetota</taxon>
        <taxon>Actinomycetes</taxon>
        <taxon>Micromonosporales</taxon>
        <taxon>Micromonosporaceae</taxon>
        <taxon>Actinoplanes</taxon>
    </lineage>
</organism>
<name>A0ABV8J8F7_9ACTN</name>
<evidence type="ECO:0008006" key="3">
    <source>
        <dbReference type="Google" id="ProtNLM"/>
    </source>
</evidence>
<evidence type="ECO:0000313" key="1">
    <source>
        <dbReference type="EMBL" id="MFC4071304.1"/>
    </source>
</evidence>
<protein>
    <recommendedName>
        <fullName evidence="3">Transcriptional regulator</fullName>
    </recommendedName>
</protein>
<accession>A0ABV8J8F7</accession>
<reference evidence="2" key="1">
    <citation type="journal article" date="2019" name="Int. J. Syst. Evol. Microbiol.">
        <title>The Global Catalogue of Microorganisms (GCM) 10K type strain sequencing project: providing services to taxonomists for standard genome sequencing and annotation.</title>
        <authorList>
            <consortium name="The Broad Institute Genomics Platform"/>
            <consortium name="The Broad Institute Genome Sequencing Center for Infectious Disease"/>
            <person name="Wu L."/>
            <person name="Ma J."/>
        </authorList>
    </citation>
    <scope>NUCLEOTIDE SEQUENCE [LARGE SCALE GENOMIC DNA]</scope>
    <source>
        <strain evidence="2">TBRC 5832</strain>
    </source>
</reference>
<evidence type="ECO:0000313" key="2">
    <source>
        <dbReference type="Proteomes" id="UP001595867"/>
    </source>
</evidence>
<comment type="caution">
    <text evidence="1">The sequence shown here is derived from an EMBL/GenBank/DDBJ whole genome shotgun (WGS) entry which is preliminary data.</text>
</comment>
<sequence length="220" mass="24607">MTEIKLSVPERMLLFILMVRNEELSNPQIEKEYAPGLKLVGKDRTKLQEAKLIESRRGVRGAYFFTLADGGWRWCREELQNRAVPAGAGSAGQALYALFSGLEGYLSRTGRTLQQLFGGLPEADGKVSAAVPADEIEKLIRRSYRLVAENPGDWIRLADLRHALDGLDRAQVDGVLRLMTRLPGVRIEEETNQKTLSPQDRAAAVLIGNREQHLLSIEDR</sequence>
<dbReference type="Proteomes" id="UP001595867">
    <property type="component" value="Unassembled WGS sequence"/>
</dbReference>
<dbReference type="RefSeq" id="WP_378072180.1">
    <property type="nucleotide sequence ID" value="NZ_JBHSBL010000028.1"/>
</dbReference>
<dbReference type="EMBL" id="JBHSBL010000028">
    <property type="protein sequence ID" value="MFC4071304.1"/>
    <property type="molecule type" value="Genomic_DNA"/>
</dbReference>
<proteinExistence type="predicted"/>
<gene>
    <name evidence="1" type="ORF">ACFO0C_40765</name>
</gene>
<keyword evidence="2" id="KW-1185">Reference proteome</keyword>